<keyword evidence="3" id="KW-1185">Reference proteome</keyword>
<dbReference type="Proteomes" id="UP000078237">
    <property type="component" value="Unassembled WGS sequence"/>
</dbReference>
<evidence type="ECO:0000313" key="2">
    <source>
        <dbReference type="EMBL" id="KXX76204.1"/>
    </source>
</evidence>
<name>A0A175VZK1_9PEZI</name>
<dbReference type="EMBL" id="LCTW02000223">
    <property type="protein sequence ID" value="KXX76204.1"/>
    <property type="molecule type" value="Genomic_DNA"/>
</dbReference>
<feature type="compositionally biased region" description="Basic and acidic residues" evidence="1">
    <location>
        <begin position="55"/>
        <end position="77"/>
    </location>
</feature>
<feature type="region of interest" description="Disordered" evidence="1">
    <location>
        <begin position="314"/>
        <end position="344"/>
    </location>
</feature>
<protein>
    <recommendedName>
        <fullName evidence="4">C2H2-type domain-containing protein</fullName>
    </recommendedName>
</protein>
<reference evidence="2 3" key="1">
    <citation type="journal article" date="2016" name="Genome Announc.">
        <title>Genome Sequence of Madurella mycetomatis mm55, Isolated from a Human Mycetoma Case in Sudan.</title>
        <authorList>
            <person name="Smit S."/>
            <person name="Derks M.F."/>
            <person name="Bervoets S."/>
            <person name="Fahal A."/>
            <person name="van Leeuwen W."/>
            <person name="van Belkum A."/>
            <person name="van de Sande W.W."/>
        </authorList>
    </citation>
    <scope>NUCLEOTIDE SEQUENCE [LARGE SCALE GENOMIC DNA]</scope>
    <source>
        <strain evidence="3">mm55</strain>
    </source>
</reference>
<comment type="caution">
    <text evidence="2">The sequence shown here is derived from an EMBL/GenBank/DDBJ whole genome shotgun (WGS) entry which is preliminary data.</text>
</comment>
<dbReference type="OrthoDB" id="4161727at2759"/>
<evidence type="ECO:0008006" key="4">
    <source>
        <dbReference type="Google" id="ProtNLM"/>
    </source>
</evidence>
<gene>
    <name evidence="2" type="ORF">MMYC01_207596</name>
</gene>
<proteinExistence type="predicted"/>
<sequence length="417" mass="46490">MDSFGAGEIWNPYLQMAITPHPNAGIPDASRTYAPTTPPEDLPDGPKPAQAAKRVAHEDISTRDSDNVTRSTEDGDGRRKKAKRAPSGTVAGLGSGAKKFACPYFKRTQKIPQLDFLPWAGVGRSTPRQVRCPLFLVFWTLTARRTHLYRRHPLPIQCPRCWDVFKADSQLQLHLQQDPPCTVQENGLLHEGFTKDQEKRLRSRKKTHADMTDEDKWREIYTILFPDDDPSSIPSPHYNEDDGEGSSHEGSGELEDYATFIRREMPTLVRRELETLFQGEFRDVEERLRPRIAEIVLNLQPRLLRLYKQSQMPLSEYGPQSSSEPTLTPALSQGMGSGASSGTPITAESGGFITGTTGAVYDDLGLGWASGQGTQFPETEGLGVNWDFEFDRLLKPMLFVPQEMECGQAGGVPFQGL</sequence>
<dbReference type="PANTHER" id="PTHR38166">
    <property type="entry name" value="C2H2-TYPE DOMAIN-CONTAINING PROTEIN-RELATED"/>
    <property type="match status" value="1"/>
</dbReference>
<organism evidence="2 3">
    <name type="scientific">Madurella mycetomatis</name>
    <dbReference type="NCBI Taxonomy" id="100816"/>
    <lineage>
        <taxon>Eukaryota</taxon>
        <taxon>Fungi</taxon>
        <taxon>Dikarya</taxon>
        <taxon>Ascomycota</taxon>
        <taxon>Pezizomycotina</taxon>
        <taxon>Sordariomycetes</taxon>
        <taxon>Sordariomycetidae</taxon>
        <taxon>Sordariales</taxon>
        <taxon>Sordariales incertae sedis</taxon>
        <taxon>Madurella</taxon>
    </lineage>
</organism>
<feature type="compositionally biased region" description="Polar residues" evidence="1">
    <location>
        <begin position="314"/>
        <end position="331"/>
    </location>
</feature>
<feature type="region of interest" description="Disordered" evidence="1">
    <location>
        <begin position="18"/>
        <end position="90"/>
    </location>
</feature>
<dbReference type="AlphaFoldDB" id="A0A175VZK1"/>
<feature type="region of interest" description="Disordered" evidence="1">
    <location>
        <begin position="227"/>
        <end position="252"/>
    </location>
</feature>
<dbReference type="PANTHER" id="PTHR38166:SF1">
    <property type="entry name" value="C2H2-TYPE DOMAIN-CONTAINING PROTEIN"/>
    <property type="match status" value="1"/>
</dbReference>
<evidence type="ECO:0000313" key="3">
    <source>
        <dbReference type="Proteomes" id="UP000078237"/>
    </source>
</evidence>
<dbReference type="VEuPathDB" id="FungiDB:MMYC01_207596"/>
<accession>A0A175VZK1</accession>
<evidence type="ECO:0000256" key="1">
    <source>
        <dbReference type="SAM" id="MobiDB-lite"/>
    </source>
</evidence>